<comment type="caution">
    <text evidence="1">The sequence shown here is derived from an EMBL/GenBank/DDBJ whole genome shotgun (WGS) entry which is preliminary data.</text>
</comment>
<gene>
    <name evidence="1" type="ORF">QQ020_18740</name>
</gene>
<sequence length="249" mass="29118">MKILWYRCGEQKNIKAAVILVITIFFSPLVYAQNHPPGFYQVFDNSAGLVMEIPLAVKDDLGDLFINDTWRLGAIELFNELVIDEYYYKYEIVKDHFELQTSEGIKILPGSWVKKFNWKEPELNRERQFVTGKGFFVDKVPFDGFFEVLFKGKVSLLLKVEAEVMESNYVPQFNIGTQGKQYQKKELYYMAEPGNTFLLNKKIKQNLPHFGEDASNIEDYVKTNKLKFNRPNDLIRIVEYYDKLKSSSN</sequence>
<protein>
    <submittedName>
        <fullName evidence="1">Uncharacterized protein</fullName>
    </submittedName>
</protein>
<evidence type="ECO:0000313" key="1">
    <source>
        <dbReference type="EMBL" id="MDN5214121.1"/>
    </source>
</evidence>
<dbReference type="Proteomes" id="UP001172083">
    <property type="component" value="Unassembled WGS sequence"/>
</dbReference>
<proteinExistence type="predicted"/>
<dbReference type="RefSeq" id="WP_346759456.1">
    <property type="nucleotide sequence ID" value="NZ_JAUJEB010000004.1"/>
</dbReference>
<evidence type="ECO:0000313" key="2">
    <source>
        <dbReference type="Proteomes" id="UP001172083"/>
    </source>
</evidence>
<reference evidence="1" key="1">
    <citation type="submission" date="2023-06" db="EMBL/GenBank/DDBJ databases">
        <title>Genomic of Agaribacillus aureum.</title>
        <authorList>
            <person name="Wang G."/>
        </authorList>
    </citation>
    <scope>NUCLEOTIDE SEQUENCE</scope>
    <source>
        <strain evidence="1">BMA12</strain>
    </source>
</reference>
<organism evidence="1 2">
    <name type="scientific">Agaribacillus aureus</name>
    <dbReference type="NCBI Taxonomy" id="3051825"/>
    <lineage>
        <taxon>Bacteria</taxon>
        <taxon>Pseudomonadati</taxon>
        <taxon>Bacteroidota</taxon>
        <taxon>Cytophagia</taxon>
        <taxon>Cytophagales</taxon>
        <taxon>Splendidivirgaceae</taxon>
        <taxon>Agaribacillus</taxon>
    </lineage>
</organism>
<accession>A0ABT8LAM1</accession>
<dbReference type="EMBL" id="JAUJEB010000004">
    <property type="protein sequence ID" value="MDN5214121.1"/>
    <property type="molecule type" value="Genomic_DNA"/>
</dbReference>
<keyword evidence="2" id="KW-1185">Reference proteome</keyword>
<name>A0ABT8LAM1_9BACT</name>